<dbReference type="PANTHER" id="PTHR45817:SF4">
    <property type="entry name" value="LYSYL OXIDASE-LIKE-RELATED"/>
    <property type="match status" value="1"/>
</dbReference>
<dbReference type="Pfam" id="PF01186">
    <property type="entry name" value="Lysyl_oxidase"/>
    <property type="match status" value="1"/>
</dbReference>
<dbReference type="EMBL" id="CAJVCH010417385">
    <property type="protein sequence ID" value="CAG7818297.1"/>
    <property type="molecule type" value="Genomic_DNA"/>
</dbReference>
<dbReference type="InterPro" id="IPR001695">
    <property type="entry name" value="Lysyl_oxidase"/>
</dbReference>
<dbReference type="PROSITE" id="PS50287">
    <property type="entry name" value="SRCR_2"/>
    <property type="match status" value="1"/>
</dbReference>
<evidence type="ECO:0000256" key="8">
    <source>
        <dbReference type="ARBA" id="ARBA00023180"/>
    </source>
</evidence>
<comment type="caution">
    <text evidence="11">The sequence shown here is derived from an EMBL/GenBank/DDBJ whole genome shotgun (WGS) entry which is preliminary data.</text>
</comment>
<keyword evidence="6" id="KW-0472">Membrane</keyword>
<sequence length="244" mass="27447">WGLICGDEWTLLEAAVICRQLGLGFAEAAAQTDYFGGNSADIVTTGVKCNGKEDEISQCFHHDWRSRKNESIFCPGTGRSFAAVICTNRLPDLVPDAREIERSAYLEDKLLVSLQCAMEENCLATSAYRLQDTNPYNWHMESRRLLRFTARIVNTGNADFRPAIPKHLWQFHACHMHFHSMEVFAVFDILDKTGRKVAEGHKASFCLEDNECIVKHENIYACANFGNQGISVGCADIYRANIDC</sequence>
<keyword evidence="7 9" id="KW-1015">Disulfide bond</keyword>
<keyword evidence="4" id="KW-0677">Repeat</keyword>
<evidence type="ECO:0000313" key="12">
    <source>
        <dbReference type="Proteomes" id="UP000708208"/>
    </source>
</evidence>
<evidence type="ECO:0000256" key="1">
    <source>
        <dbReference type="ARBA" id="ARBA00004167"/>
    </source>
</evidence>
<feature type="non-terminal residue" evidence="11">
    <location>
        <position position="1"/>
    </location>
</feature>
<feature type="disulfide bond" evidence="9">
    <location>
        <begin position="49"/>
        <end position="59"/>
    </location>
</feature>
<reference evidence="11" key="1">
    <citation type="submission" date="2021-06" db="EMBL/GenBank/DDBJ databases">
        <authorList>
            <person name="Hodson N. C."/>
            <person name="Mongue J. A."/>
            <person name="Jaron S. K."/>
        </authorList>
    </citation>
    <scope>NUCLEOTIDE SEQUENCE</scope>
</reference>
<keyword evidence="3" id="KW-0732">Signal</keyword>
<keyword evidence="5" id="KW-1133">Transmembrane helix</keyword>
<evidence type="ECO:0000256" key="2">
    <source>
        <dbReference type="ARBA" id="ARBA00022692"/>
    </source>
</evidence>
<gene>
    <name evidence="11" type="ORF">AFUS01_LOCUS28810</name>
</gene>
<dbReference type="SMART" id="SM00202">
    <property type="entry name" value="SR"/>
    <property type="match status" value="1"/>
</dbReference>
<name>A0A8J2KRU3_9HEXA</name>
<evidence type="ECO:0000256" key="9">
    <source>
        <dbReference type="PROSITE-ProRule" id="PRU00196"/>
    </source>
</evidence>
<dbReference type="GO" id="GO:0004720">
    <property type="term" value="F:protein-lysine 6-oxidase activity"/>
    <property type="evidence" value="ECO:0007669"/>
    <property type="project" value="TreeGrafter"/>
</dbReference>
<proteinExistence type="predicted"/>
<keyword evidence="12" id="KW-1185">Reference proteome</keyword>
<dbReference type="InterPro" id="IPR001190">
    <property type="entry name" value="SRCR"/>
</dbReference>
<dbReference type="GO" id="GO:0005507">
    <property type="term" value="F:copper ion binding"/>
    <property type="evidence" value="ECO:0007669"/>
    <property type="project" value="InterPro"/>
</dbReference>
<dbReference type="Pfam" id="PF00530">
    <property type="entry name" value="SRCR"/>
    <property type="match status" value="1"/>
</dbReference>
<dbReference type="AlphaFoldDB" id="A0A8J2KRU3"/>
<feature type="domain" description="SRCR" evidence="10">
    <location>
        <begin position="1"/>
        <end position="87"/>
    </location>
</feature>
<dbReference type="FunFam" id="3.10.250.10:FF:000016">
    <property type="entry name" value="Scavenger receptor cysteine-rich protein type 12"/>
    <property type="match status" value="1"/>
</dbReference>
<dbReference type="OrthoDB" id="547291at2759"/>
<evidence type="ECO:0000256" key="7">
    <source>
        <dbReference type="ARBA" id="ARBA00023157"/>
    </source>
</evidence>
<keyword evidence="2" id="KW-0812">Transmembrane</keyword>
<evidence type="ECO:0000256" key="6">
    <source>
        <dbReference type="ARBA" id="ARBA00023136"/>
    </source>
</evidence>
<evidence type="ECO:0000313" key="11">
    <source>
        <dbReference type="EMBL" id="CAG7818297.1"/>
    </source>
</evidence>
<dbReference type="GO" id="GO:0016020">
    <property type="term" value="C:membrane"/>
    <property type="evidence" value="ECO:0007669"/>
    <property type="project" value="UniProtKB-SubCell"/>
</dbReference>
<evidence type="ECO:0000256" key="5">
    <source>
        <dbReference type="ARBA" id="ARBA00022989"/>
    </source>
</evidence>
<dbReference type="GO" id="GO:0005615">
    <property type="term" value="C:extracellular space"/>
    <property type="evidence" value="ECO:0007669"/>
    <property type="project" value="TreeGrafter"/>
</dbReference>
<evidence type="ECO:0000256" key="3">
    <source>
        <dbReference type="ARBA" id="ARBA00022729"/>
    </source>
</evidence>
<organism evidence="11 12">
    <name type="scientific">Allacma fusca</name>
    <dbReference type="NCBI Taxonomy" id="39272"/>
    <lineage>
        <taxon>Eukaryota</taxon>
        <taxon>Metazoa</taxon>
        <taxon>Ecdysozoa</taxon>
        <taxon>Arthropoda</taxon>
        <taxon>Hexapoda</taxon>
        <taxon>Collembola</taxon>
        <taxon>Symphypleona</taxon>
        <taxon>Sminthuridae</taxon>
        <taxon>Allacma</taxon>
    </lineage>
</organism>
<dbReference type="PANTHER" id="PTHR45817">
    <property type="entry name" value="LYSYL OXIDASE-LIKE-RELATED"/>
    <property type="match status" value="1"/>
</dbReference>
<feature type="non-terminal residue" evidence="11">
    <location>
        <position position="244"/>
    </location>
</feature>
<comment type="subcellular location">
    <subcellularLocation>
        <location evidence="1">Membrane</location>
        <topology evidence="1">Single-pass membrane protein</topology>
    </subcellularLocation>
</comment>
<accession>A0A8J2KRU3</accession>
<keyword evidence="8" id="KW-0325">Glycoprotein</keyword>
<dbReference type="InterPro" id="IPR050912">
    <property type="entry name" value="LOX-like_protein"/>
</dbReference>
<evidence type="ECO:0000259" key="10">
    <source>
        <dbReference type="PROSITE" id="PS50287"/>
    </source>
</evidence>
<evidence type="ECO:0000256" key="4">
    <source>
        <dbReference type="ARBA" id="ARBA00022737"/>
    </source>
</evidence>
<dbReference type="Proteomes" id="UP000708208">
    <property type="component" value="Unassembled WGS sequence"/>
</dbReference>
<comment type="caution">
    <text evidence="9">Lacks conserved residue(s) required for the propagation of feature annotation.</text>
</comment>
<protein>
    <recommendedName>
        <fullName evidence="10">SRCR domain-containing protein</fullName>
    </recommendedName>
</protein>